<dbReference type="GO" id="GO:0043024">
    <property type="term" value="F:ribosomal small subunit binding"/>
    <property type="evidence" value="ECO:0007669"/>
    <property type="project" value="TreeGrafter"/>
</dbReference>
<name>A0A365YAH3_9MICC</name>
<dbReference type="GO" id="GO:0005829">
    <property type="term" value="C:cytosol"/>
    <property type="evidence" value="ECO:0007669"/>
    <property type="project" value="TreeGrafter"/>
</dbReference>
<evidence type="ECO:0000256" key="1">
    <source>
        <dbReference type="SAM" id="Coils"/>
    </source>
</evidence>
<dbReference type="Proteomes" id="UP000252167">
    <property type="component" value="Unassembled WGS sequence"/>
</dbReference>
<evidence type="ECO:0000313" key="5">
    <source>
        <dbReference type="Proteomes" id="UP000252167"/>
    </source>
</evidence>
<keyword evidence="2" id="KW-0472">Membrane</keyword>
<dbReference type="CDD" id="cd00882">
    <property type="entry name" value="Ras_like_GTPase"/>
    <property type="match status" value="1"/>
</dbReference>
<accession>A0A365YAH3</accession>
<dbReference type="GO" id="GO:0000028">
    <property type="term" value="P:ribosomal small subunit assembly"/>
    <property type="evidence" value="ECO:0007669"/>
    <property type="project" value="TreeGrafter"/>
</dbReference>
<dbReference type="RefSeq" id="WP_113607774.1">
    <property type="nucleotide sequence ID" value="NZ_POAF01000007.1"/>
</dbReference>
<gene>
    <name evidence="4" type="ORF">C1H84_14450</name>
</gene>
<organism evidence="4 5">
    <name type="scientific">Glutamicibacter soli</name>
    <dbReference type="NCBI Taxonomy" id="453836"/>
    <lineage>
        <taxon>Bacteria</taxon>
        <taxon>Bacillati</taxon>
        <taxon>Actinomycetota</taxon>
        <taxon>Actinomycetes</taxon>
        <taxon>Micrococcales</taxon>
        <taxon>Micrococcaceae</taxon>
        <taxon>Glutamicibacter</taxon>
    </lineage>
</organism>
<feature type="coiled-coil region" evidence="1">
    <location>
        <begin position="306"/>
        <end position="333"/>
    </location>
</feature>
<evidence type="ECO:0000259" key="3">
    <source>
        <dbReference type="Pfam" id="PF00350"/>
    </source>
</evidence>
<dbReference type="EMBL" id="POAF01000007">
    <property type="protein sequence ID" value="RBL99617.1"/>
    <property type="molecule type" value="Genomic_DNA"/>
</dbReference>
<proteinExistence type="predicted"/>
<keyword evidence="2" id="KW-1133">Transmembrane helix</keyword>
<keyword evidence="1" id="KW-0175">Coiled coil</keyword>
<comment type="caution">
    <text evidence="4">The sequence shown here is derived from an EMBL/GenBank/DDBJ whole genome shotgun (WGS) entry which is preliminary data.</text>
</comment>
<evidence type="ECO:0000256" key="2">
    <source>
        <dbReference type="SAM" id="Phobius"/>
    </source>
</evidence>
<dbReference type="PANTHER" id="PTHR42698:SF1">
    <property type="entry name" value="GTPASE ERA, MITOCHONDRIAL"/>
    <property type="match status" value="1"/>
</dbReference>
<dbReference type="PANTHER" id="PTHR42698">
    <property type="entry name" value="GTPASE ERA"/>
    <property type="match status" value="1"/>
</dbReference>
<keyword evidence="2" id="KW-0812">Transmembrane</keyword>
<feature type="transmembrane region" description="Helical" evidence="2">
    <location>
        <begin position="485"/>
        <end position="508"/>
    </location>
</feature>
<dbReference type="GO" id="GO:0005525">
    <property type="term" value="F:GTP binding"/>
    <property type="evidence" value="ECO:0007669"/>
    <property type="project" value="InterPro"/>
</dbReference>
<feature type="domain" description="Dynamin N-terminal" evidence="3">
    <location>
        <begin position="80"/>
        <end position="208"/>
    </location>
</feature>
<evidence type="ECO:0000313" key="4">
    <source>
        <dbReference type="EMBL" id="RBL99617.1"/>
    </source>
</evidence>
<dbReference type="Pfam" id="PF00350">
    <property type="entry name" value="Dynamin_N"/>
    <property type="match status" value="1"/>
</dbReference>
<reference evidence="4 5" key="1">
    <citation type="submission" date="2018-01" db="EMBL/GenBank/DDBJ databases">
        <title>Glutamicibacter soli strain NHPC-3 Whole genome sequence and assembly.</title>
        <authorList>
            <person name="Choudhury P."/>
            <person name="Gupta D."/>
            <person name="Sengupta K."/>
            <person name="Jawed A."/>
            <person name="Sultana N."/>
            <person name="Saha P."/>
        </authorList>
    </citation>
    <scope>NUCLEOTIDE SEQUENCE [LARGE SCALE GENOMIC DNA]</scope>
    <source>
        <strain evidence="4 5">NHPC-3</strain>
    </source>
</reference>
<dbReference type="InterPro" id="IPR045063">
    <property type="entry name" value="Dynamin_N"/>
</dbReference>
<protein>
    <submittedName>
        <fullName evidence="4">ABC transporter</fullName>
    </submittedName>
</protein>
<dbReference type="GO" id="GO:0019843">
    <property type="term" value="F:rRNA binding"/>
    <property type="evidence" value="ECO:0007669"/>
    <property type="project" value="TreeGrafter"/>
</dbReference>
<dbReference type="InterPro" id="IPR027417">
    <property type="entry name" value="P-loop_NTPase"/>
</dbReference>
<dbReference type="SUPFAM" id="SSF52540">
    <property type="entry name" value="P-loop containing nucleoside triphosphate hydrolases"/>
    <property type="match status" value="1"/>
</dbReference>
<dbReference type="AlphaFoldDB" id="A0A365YAH3"/>
<dbReference type="InterPro" id="IPR005662">
    <property type="entry name" value="GTPase_Era-like"/>
</dbReference>
<sequence>MEANSESRSAGSAATPEGSGYALSTIRQLASLSSVLDGLTFLLSASNPTLPSEILRTKTIHQIADYLVPRLENLHAPLLIVVGGSTGAGKSTLVNSLLGETISASGAVRPTTRVPVLAYNPSDASWFEDRRILPALRRLSYSGNQPDDANAKAQAVQLAPHAKVPSGIAIIDAPDIDSISDENRALAAQLLNAADLWIFVTTANRYADALPWDLLTEAGARNITVSIVLNRVPAGAQTEILPDLERLLRDRGLGSSAVHVIQEMELDQQKLLPQALTQPISNWLDSLAGDAQERKRIALQTLDGALRRSVADVNELYAELKDQEAQLQELLLGVDQRFDQAMDVVKSALKDGTLLRGEILARWQDFVGAGELLRGIEGSVGRIRDRIGSFFSGRPLASNRVEQAIETGLHAIFVAEITEAADNLDRVWRTTPIGQELSRALPTPRLPADLSELASRSVREWQNDILTMIREEGAGKRKTARMAAFGVNGIAVILMVVVFASTAGLTGLELGIAGGSAVVGQKLLEAIFGEDAVRRMAARASGMLEERARELINANADVYRNVIRSCQQPEELEGLAEFIHAQGQKGHHV</sequence>
<dbReference type="Gene3D" id="3.40.50.300">
    <property type="entry name" value="P-loop containing nucleotide triphosphate hydrolases"/>
    <property type="match status" value="1"/>
</dbReference>
<keyword evidence="5" id="KW-1185">Reference proteome</keyword>